<dbReference type="PIRSF" id="PIRSF000460">
    <property type="entry name" value="Pprylas_GlgP"/>
    <property type="match status" value="1"/>
</dbReference>
<gene>
    <name evidence="14" type="ORF">DT23_04730</name>
</gene>
<dbReference type="GO" id="GO:0005980">
    <property type="term" value="P:glycogen catabolic process"/>
    <property type="evidence" value="ECO:0007669"/>
    <property type="project" value="TreeGrafter"/>
</dbReference>
<evidence type="ECO:0000256" key="7">
    <source>
        <dbReference type="ARBA" id="ARBA00022676"/>
    </source>
</evidence>
<keyword evidence="10 13" id="KW-0119">Carbohydrate metabolism</keyword>
<evidence type="ECO:0000256" key="2">
    <source>
        <dbReference type="ARBA" id="ARBA00001933"/>
    </source>
</evidence>
<keyword evidence="8 13" id="KW-0808">Transferase</keyword>
<dbReference type="InterPro" id="IPR011833">
    <property type="entry name" value="Glycg_phsphrylas"/>
</dbReference>
<dbReference type="AlphaFoldDB" id="A0A074JU14"/>
<dbReference type="PANTHER" id="PTHR11468:SF25">
    <property type="entry name" value="MALTODEXTRIN PHOSPHORYLASE"/>
    <property type="match status" value="1"/>
</dbReference>
<protein>
    <recommendedName>
        <fullName evidence="13">Alpha-1,4 glucan phosphorylase</fullName>
        <ecNumber evidence="13">2.4.1.1</ecNumber>
    </recommendedName>
</protein>
<evidence type="ECO:0000256" key="5">
    <source>
        <dbReference type="ARBA" id="ARBA00022490"/>
    </source>
</evidence>
<evidence type="ECO:0000256" key="8">
    <source>
        <dbReference type="ARBA" id="ARBA00022679"/>
    </source>
</evidence>
<evidence type="ECO:0000256" key="3">
    <source>
        <dbReference type="ARBA" id="ARBA00004496"/>
    </source>
</evidence>
<dbReference type="GO" id="GO:0008184">
    <property type="term" value="F:glycogen phosphorylase activity"/>
    <property type="evidence" value="ECO:0007669"/>
    <property type="project" value="InterPro"/>
</dbReference>
<dbReference type="CDD" id="cd04300">
    <property type="entry name" value="GT35_Glycogen_Phosphorylase"/>
    <property type="match status" value="1"/>
</dbReference>
<evidence type="ECO:0000256" key="1">
    <source>
        <dbReference type="ARBA" id="ARBA00001275"/>
    </source>
</evidence>
<feature type="modified residue" description="N6-(pyridoxal phosphate)lysine" evidence="12">
    <location>
        <position position="647"/>
    </location>
</feature>
<accession>A0A074JU14</accession>
<evidence type="ECO:0000256" key="10">
    <source>
        <dbReference type="ARBA" id="ARBA00023277"/>
    </source>
</evidence>
<dbReference type="EC" id="2.4.1.1" evidence="13"/>
<comment type="similarity">
    <text evidence="4 13">Belongs to the glycogen phosphorylase family.</text>
</comment>
<name>A0A074JU14_9RHOB</name>
<keyword evidence="15" id="KW-1185">Reference proteome</keyword>
<dbReference type="Pfam" id="PF00343">
    <property type="entry name" value="Phosphorylase"/>
    <property type="match status" value="1"/>
</dbReference>
<comment type="function">
    <text evidence="13">Allosteric enzyme that catalyzes the rate-limiting step in glycogen catabolism, the phosphorolytic cleavage of glycogen to produce glucose-1-phosphate, and plays a central role in maintaining cellular and organismal glucose homeostasis.</text>
</comment>
<dbReference type="NCBIfam" id="TIGR02093">
    <property type="entry name" value="P_ylase"/>
    <property type="match status" value="1"/>
</dbReference>
<comment type="cofactor">
    <cofactor evidence="2 13">
        <name>pyridoxal 5'-phosphate</name>
        <dbReference type="ChEBI" id="CHEBI:597326"/>
    </cofactor>
</comment>
<comment type="catalytic activity">
    <reaction evidence="1 13">
        <text>[(1-&gt;4)-alpha-D-glucosyl](n) + phosphate = [(1-&gt;4)-alpha-D-glucosyl](n-1) + alpha-D-glucose 1-phosphate</text>
        <dbReference type="Rhea" id="RHEA:41732"/>
        <dbReference type="Rhea" id="RHEA-COMP:9584"/>
        <dbReference type="Rhea" id="RHEA-COMP:9586"/>
        <dbReference type="ChEBI" id="CHEBI:15444"/>
        <dbReference type="ChEBI" id="CHEBI:43474"/>
        <dbReference type="ChEBI" id="CHEBI:58601"/>
        <dbReference type="EC" id="2.4.1.1"/>
    </reaction>
</comment>
<keyword evidence="6" id="KW-0021">Allosteric enzyme</keyword>
<comment type="subcellular location">
    <subcellularLocation>
        <location evidence="3">Cytoplasm</location>
    </subcellularLocation>
</comment>
<keyword evidence="7 13" id="KW-0328">Glycosyltransferase</keyword>
<dbReference type="EMBL" id="AUNB01000029">
    <property type="protein sequence ID" value="KEO59390.1"/>
    <property type="molecule type" value="Genomic_DNA"/>
</dbReference>
<keyword evidence="5" id="KW-0963">Cytoplasm</keyword>
<evidence type="ECO:0000256" key="11">
    <source>
        <dbReference type="ARBA" id="ARBA00025174"/>
    </source>
</evidence>
<dbReference type="Proteomes" id="UP000027471">
    <property type="component" value="Unassembled WGS sequence"/>
</dbReference>
<evidence type="ECO:0000313" key="15">
    <source>
        <dbReference type="Proteomes" id="UP000027471"/>
    </source>
</evidence>
<evidence type="ECO:0000256" key="4">
    <source>
        <dbReference type="ARBA" id="ARBA00006047"/>
    </source>
</evidence>
<dbReference type="FunFam" id="3.40.50.2000:FF:000003">
    <property type="entry name" value="Alpha-1,4 glucan phosphorylase"/>
    <property type="match status" value="1"/>
</dbReference>
<comment type="caution">
    <text evidence="14">The sequence shown here is derived from an EMBL/GenBank/DDBJ whole genome shotgun (WGS) entry which is preliminary data.</text>
</comment>
<evidence type="ECO:0000313" key="14">
    <source>
        <dbReference type="EMBL" id="KEO59390.1"/>
    </source>
</evidence>
<organism evidence="14 15">
    <name type="scientific">Thioclava indica</name>
    <dbReference type="NCBI Taxonomy" id="1353528"/>
    <lineage>
        <taxon>Bacteria</taxon>
        <taxon>Pseudomonadati</taxon>
        <taxon>Pseudomonadota</taxon>
        <taxon>Alphaproteobacteria</taxon>
        <taxon>Rhodobacterales</taxon>
        <taxon>Paracoccaceae</taxon>
        <taxon>Thioclava</taxon>
    </lineage>
</organism>
<dbReference type="InterPro" id="IPR000811">
    <property type="entry name" value="Glyco_trans_35"/>
</dbReference>
<dbReference type="SUPFAM" id="SSF53756">
    <property type="entry name" value="UDP-Glycosyltransferase/glycogen phosphorylase"/>
    <property type="match status" value="1"/>
</dbReference>
<dbReference type="STRING" id="1353528.DT23_04730"/>
<comment type="function">
    <text evidence="11">Phosphorylase is an important allosteric enzyme in carbohydrate metabolism. Enzymes from different sources differ in their regulatory mechanisms and in their natural substrates. However, all known phosphorylases share catalytic and structural properties.</text>
</comment>
<dbReference type="Gene3D" id="3.40.50.2000">
    <property type="entry name" value="Glycogen Phosphorylase B"/>
    <property type="match status" value="2"/>
</dbReference>
<dbReference type="eggNOG" id="COG0058">
    <property type="taxonomic scope" value="Bacteria"/>
</dbReference>
<sequence length="798" mass="90514">MTNTPTPTAESLRDKILHHVTYSMGKDAKHASIYDWRMALSLALRDRVVEPWFAATRKTWDQGRKRVYYLSMEFLSGRMLEDAAINLGLRATCRSAIEGLGLDWYEVIENEPDAALGNGGLGRLAACYMESMASLGCPGYGYGIRYEHGLFKQRFEGGQQVETPEDWLKQRHPWEFERPESAYEIGFKGYVETVDGKPHWVPGETVLAEAYDMPVIGWQGKWANTLRLWSAKPTEMFDLARFNHGDYAAAAEPEALARTLSRVLYPDDTTYAGKELRLKQEYFLTAAALQDILRRHLAADLSLEALPKHVAIQMNDTHPAIAGPELIRLLSDVHGMEFEHAIETAVQCLGYTNHTLLPEALEHWATYLMGTVLPRHMQIIEKIDSWHRRNHPNRPHFVGIVKHQEVRMGELAFITSHKVNGVSALHTELIKKNLFPELNKLHPGRIINQTNGITPRRWLRMANPALSHLIIDTIGEGWEGDLDRLRELEPHIEDSAFLDKFMAAKRTNKEHLAAWIAQSEGITLNPDAIFDIQVKRLHEYKRQLMNILQTISEWHEMRENPQADYQPRVKIFGGKAAPGYYAAKQIIRLIKDVAEVINNDPLIGDRLKIVYPANYNVSMAERLIPAADLSEQISTAGKEASGTGNMKFALNGALTIGTLDGANVEIREQVGAENFFLFGLTADEVMERRRDPEHARHAILESPVLQDVLQMIAEGRFSPDEPERYHDLVHNMWNSDYFLVASDFESYRSSQKEVDVAFGDRASWAKMAALNTARMGFFSSDRAIAGYMRDIWDTTSAL</sequence>
<evidence type="ECO:0000256" key="9">
    <source>
        <dbReference type="ARBA" id="ARBA00022898"/>
    </source>
</evidence>
<dbReference type="InterPro" id="IPR035090">
    <property type="entry name" value="Pyridoxal_P_attach_site"/>
</dbReference>
<dbReference type="GO" id="GO:0005737">
    <property type="term" value="C:cytoplasm"/>
    <property type="evidence" value="ECO:0007669"/>
    <property type="project" value="UniProtKB-SubCell"/>
</dbReference>
<reference evidence="14 15" key="1">
    <citation type="journal article" date="2015" name="Antonie Van Leeuwenhoek">
        <title>Thioclava indica sp. nov., isolated from surface seawater of the Indian Ocean.</title>
        <authorList>
            <person name="Liu Y."/>
            <person name="Lai Q."/>
            <person name="Du J."/>
            <person name="Xu H."/>
            <person name="Jiang L."/>
            <person name="Shao Z."/>
        </authorList>
    </citation>
    <scope>NUCLEOTIDE SEQUENCE [LARGE SCALE GENOMIC DNA]</scope>
    <source>
        <strain evidence="14 15">DT23-4</strain>
    </source>
</reference>
<dbReference type="RefSeq" id="WP_038131093.1">
    <property type="nucleotide sequence ID" value="NZ_AUNB01000029.1"/>
</dbReference>
<keyword evidence="9 12" id="KW-0663">Pyridoxal phosphate</keyword>
<evidence type="ECO:0000256" key="12">
    <source>
        <dbReference type="PIRSR" id="PIRSR000460-1"/>
    </source>
</evidence>
<dbReference type="PANTHER" id="PTHR11468">
    <property type="entry name" value="GLYCOGEN PHOSPHORYLASE"/>
    <property type="match status" value="1"/>
</dbReference>
<proteinExistence type="inferred from homology"/>
<evidence type="ECO:0000256" key="13">
    <source>
        <dbReference type="RuleBase" id="RU000587"/>
    </source>
</evidence>
<dbReference type="FunFam" id="3.40.50.2000:FF:000153">
    <property type="entry name" value="Alpha-1,4 glucan phosphorylase"/>
    <property type="match status" value="1"/>
</dbReference>
<evidence type="ECO:0000256" key="6">
    <source>
        <dbReference type="ARBA" id="ARBA00022533"/>
    </source>
</evidence>
<dbReference type="GO" id="GO:0030170">
    <property type="term" value="F:pyridoxal phosphate binding"/>
    <property type="evidence" value="ECO:0007669"/>
    <property type="project" value="InterPro"/>
</dbReference>
<dbReference type="PROSITE" id="PS00102">
    <property type="entry name" value="PHOSPHORYLASE"/>
    <property type="match status" value="1"/>
</dbReference>